<proteinExistence type="predicted"/>
<reference evidence="1 2" key="1">
    <citation type="journal article" date="2011" name="J. Bacteriol.">
        <title>Complete genome sequence of Yersinia enterocolitica subsp. palearctica serogroup O:3.</title>
        <authorList>
            <person name="Batzilla J."/>
            <person name="Hoper D."/>
            <person name="Antonenka U."/>
            <person name="Heesemann J."/>
            <person name="Rakin A."/>
        </authorList>
    </citation>
    <scope>NUCLEOTIDE SEQUENCE [LARGE SCALE GENOMIC DNA]</scope>
    <source>
        <strain evidence="2">DSM 13030 / CIP 106945 / Y11</strain>
    </source>
</reference>
<dbReference type="Proteomes" id="UP000008084">
    <property type="component" value="Chromosome"/>
</dbReference>
<keyword evidence="1" id="KW-0966">Cell projection</keyword>
<keyword evidence="1" id="KW-0969">Cilium</keyword>
<dbReference type="EMBL" id="FR729477">
    <property type="protein sequence ID" value="CBY25754.1"/>
    <property type="molecule type" value="Genomic_DNA"/>
</dbReference>
<accession>A0A0H3NRC2</accession>
<evidence type="ECO:0000313" key="1">
    <source>
        <dbReference type="EMBL" id="CBY25754.1"/>
    </source>
</evidence>
<sequence length="38" mass="4162">MLRRYFVLMGLFFLPAAIAQPLGSLVDIQGVRGNQLVG</sequence>
<dbReference type="PATRIC" id="fig|930944.6.peg.2410"/>
<dbReference type="HOGENOM" id="CLU_3335126_0_0_6"/>
<organism evidence="1 2">
    <name type="scientific">Yersinia enterocolitica subsp. palearctica serotype O:3 (strain DSM 13030 / CIP 106945 / Y11)</name>
    <dbReference type="NCBI Taxonomy" id="930944"/>
    <lineage>
        <taxon>Bacteria</taxon>
        <taxon>Pseudomonadati</taxon>
        <taxon>Pseudomonadota</taxon>
        <taxon>Gammaproteobacteria</taxon>
        <taxon>Enterobacterales</taxon>
        <taxon>Yersiniaceae</taxon>
        <taxon>Yersinia</taxon>
    </lineage>
</organism>
<protein>
    <submittedName>
        <fullName evidence="1">Flagellar P-ring protein FlgI</fullName>
    </submittedName>
</protein>
<dbReference type="KEGG" id="yey:Y11_24271"/>
<evidence type="ECO:0000313" key="2">
    <source>
        <dbReference type="Proteomes" id="UP000008084"/>
    </source>
</evidence>
<keyword evidence="1" id="KW-0282">Flagellum</keyword>
<dbReference type="AlphaFoldDB" id="A0A0H3NRC2"/>
<name>A0A0H3NRC2_YERE1</name>
<gene>
    <name evidence="1" type="ordered locus">Y11_24271</name>
</gene>